<gene>
    <name evidence="1" type="ORF">HUV05_21620</name>
</gene>
<protein>
    <submittedName>
        <fullName evidence="1">Uncharacterized protein</fullName>
    </submittedName>
</protein>
<dbReference type="EMBL" id="JABWDJ010000188">
    <property type="protein sequence ID" value="NVB76055.1"/>
    <property type="molecule type" value="Genomic_DNA"/>
</dbReference>
<reference evidence="1 2" key="1">
    <citation type="submission" date="2020-04" db="EMBL/GenBank/DDBJ databases">
        <authorList>
            <person name="Pieper L."/>
        </authorList>
    </citation>
    <scope>NUCLEOTIDE SEQUENCE [LARGE SCALE GENOMIC DNA]</scope>
    <source>
        <strain evidence="1 2">B33</strain>
    </source>
</reference>
<feature type="non-terminal residue" evidence="1">
    <location>
        <position position="91"/>
    </location>
</feature>
<accession>A0A7Y6PHQ9</accession>
<dbReference type="AlphaFoldDB" id="A0A7Y6PHQ9"/>
<organism evidence="1 2">
    <name type="scientific">Phocaeicola vulgatus</name>
    <name type="common">Bacteroides vulgatus</name>
    <dbReference type="NCBI Taxonomy" id="821"/>
    <lineage>
        <taxon>Bacteria</taxon>
        <taxon>Pseudomonadati</taxon>
        <taxon>Bacteroidota</taxon>
        <taxon>Bacteroidia</taxon>
        <taxon>Bacteroidales</taxon>
        <taxon>Bacteroidaceae</taxon>
        <taxon>Phocaeicola</taxon>
    </lineage>
</organism>
<comment type="caution">
    <text evidence="1">The sequence shown here is derived from an EMBL/GenBank/DDBJ whole genome shotgun (WGS) entry which is preliminary data.</text>
</comment>
<dbReference type="RefSeq" id="WP_176350770.1">
    <property type="nucleotide sequence ID" value="NZ_JABWDJ010000188.1"/>
</dbReference>
<evidence type="ECO:0000313" key="2">
    <source>
        <dbReference type="Proteomes" id="UP000524321"/>
    </source>
</evidence>
<sequence length="91" mass="9761">MPEYPKNISYSAKSNGLFYIKITGFSDGIVYYASTGDAGKTSVVLARVDGEPATMRLTNVTDPLVKIKPIAKIGDSALYFSCDGTVGRVFT</sequence>
<dbReference type="Proteomes" id="UP000524321">
    <property type="component" value="Unassembled WGS sequence"/>
</dbReference>
<reference evidence="1 2" key="2">
    <citation type="submission" date="2020-07" db="EMBL/GenBank/DDBJ databases">
        <title>Bacterial metabolism rescues the inhibition of intestinal drug absorption by food and drug additives.</title>
        <authorList>
            <person name="Zou L."/>
            <person name="Spanogiannopoulos P."/>
            <person name="Chien H.-C."/>
            <person name="Pieper L.M."/>
            <person name="Cai W."/>
            <person name="Khuri N."/>
            <person name="Pottel J."/>
            <person name="Vora B."/>
            <person name="Ni Z."/>
            <person name="Tsakalozou E."/>
            <person name="Zhang W."/>
            <person name="Shoichet B.K."/>
            <person name="Giacomini K.M."/>
            <person name="Turnbaugh P.J."/>
        </authorList>
    </citation>
    <scope>NUCLEOTIDE SEQUENCE [LARGE SCALE GENOMIC DNA]</scope>
    <source>
        <strain evidence="1 2">B33</strain>
    </source>
</reference>
<proteinExistence type="predicted"/>
<evidence type="ECO:0000313" key="1">
    <source>
        <dbReference type="EMBL" id="NVB76055.1"/>
    </source>
</evidence>
<name>A0A7Y6PHQ9_PHOVU</name>